<feature type="compositionally biased region" description="Basic and acidic residues" evidence="1">
    <location>
        <begin position="301"/>
        <end position="312"/>
    </location>
</feature>
<keyword evidence="2" id="KW-1133">Transmembrane helix</keyword>
<dbReference type="EMBL" id="LR899012">
    <property type="protein sequence ID" value="CAD7087727.1"/>
    <property type="molecule type" value="Genomic_DNA"/>
</dbReference>
<dbReference type="InParanoid" id="A0A7R8UV75"/>
<reference evidence="3 4" key="1">
    <citation type="submission" date="2020-11" db="EMBL/GenBank/DDBJ databases">
        <authorList>
            <person name="Wallbank WR R."/>
            <person name="Pardo Diaz C."/>
            <person name="Kozak K."/>
            <person name="Martin S."/>
            <person name="Jiggins C."/>
            <person name="Moest M."/>
            <person name="Warren A I."/>
            <person name="Generalovic N T."/>
            <person name="Byers J.R.P. K."/>
            <person name="Montejo-Kovacevich G."/>
            <person name="Yen C E."/>
        </authorList>
    </citation>
    <scope>NUCLEOTIDE SEQUENCE [LARGE SCALE GENOMIC DNA]</scope>
</reference>
<dbReference type="OrthoDB" id="8188129at2759"/>
<evidence type="ECO:0000256" key="1">
    <source>
        <dbReference type="SAM" id="MobiDB-lite"/>
    </source>
</evidence>
<feature type="region of interest" description="Disordered" evidence="1">
    <location>
        <begin position="278"/>
        <end position="312"/>
    </location>
</feature>
<dbReference type="Proteomes" id="UP000594454">
    <property type="component" value="Chromosome 4"/>
</dbReference>
<evidence type="ECO:0000313" key="4">
    <source>
        <dbReference type="Proteomes" id="UP000594454"/>
    </source>
</evidence>
<evidence type="ECO:0000313" key="3">
    <source>
        <dbReference type="EMBL" id="CAD7087727.1"/>
    </source>
</evidence>
<evidence type="ECO:0000256" key="2">
    <source>
        <dbReference type="SAM" id="Phobius"/>
    </source>
</evidence>
<feature type="region of interest" description="Disordered" evidence="1">
    <location>
        <begin position="102"/>
        <end position="121"/>
    </location>
</feature>
<organism evidence="3 4">
    <name type="scientific">Hermetia illucens</name>
    <name type="common">Black soldier fly</name>
    <dbReference type="NCBI Taxonomy" id="343691"/>
    <lineage>
        <taxon>Eukaryota</taxon>
        <taxon>Metazoa</taxon>
        <taxon>Ecdysozoa</taxon>
        <taxon>Arthropoda</taxon>
        <taxon>Hexapoda</taxon>
        <taxon>Insecta</taxon>
        <taxon>Pterygota</taxon>
        <taxon>Neoptera</taxon>
        <taxon>Endopterygota</taxon>
        <taxon>Diptera</taxon>
        <taxon>Brachycera</taxon>
        <taxon>Stratiomyomorpha</taxon>
        <taxon>Stratiomyidae</taxon>
        <taxon>Hermetiinae</taxon>
        <taxon>Hermetia</taxon>
    </lineage>
</organism>
<sequence length="312" mass="33554">MTASAVTSTAEASASSPLQSVIQLTSENNNSNWKRSFHLDLAPSLPLPSSRDEYSSIGNDPELSRSSASSFLPPAPMFSSWSRLSHSSLHFLRGNTLASLSASNAGGPSPGSGTAKTSSATSNGVLTTVQSTSNLQRNAATAVELQGASATTSTTIPLHSANKTTTPAATATAATILTSSKRPVIIIYPTVSPESIVIPIVSCIFGFPLLALLVICCLRRRAKLARERERRRNYDMQDHAVSLVRFSPIHRLNNRSSRAISLRPERSLSRGFPSLELDTVIEERSDPEQTQTDLLSPESPIDPHKFREFHSS</sequence>
<gene>
    <name evidence="3" type="ORF">HERILL_LOCUS10411</name>
</gene>
<keyword evidence="2" id="KW-0812">Transmembrane</keyword>
<proteinExistence type="predicted"/>
<feature type="region of interest" description="Disordered" evidence="1">
    <location>
        <begin position="48"/>
        <end position="69"/>
    </location>
</feature>
<keyword evidence="2" id="KW-0472">Membrane</keyword>
<accession>A0A7R8UV75</accession>
<name>A0A7R8UV75_HERIL</name>
<feature type="transmembrane region" description="Helical" evidence="2">
    <location>
        <begin position="196"/>
        <end position="218"/>
    </location>
</feature>
<protein>
    <submittedName>
        <fullName evidence="3">Uncharacterized protein</fullName>
    </submittedName>
</protein>
<dbReference type="AlphaFoldDB" id="A0A7R8UV75"/>
<keyword evidence="4" id="KW-1185">Reference proteome</keyword>